<reference evidence="1 2" key="1">
    <citation type="submission" date="2020-03" db="EMBL/GenBank/DDBJ databases">
        <title>Leucobacter sp. nov., isolated from beetles.</title>
        <authorList>
            <person name="Hyun D.-W."/>
            <person name="Bae J.-W."/>
        </authorList>
    </citation>
    <scope>NUCLEOTIDE SEQUENCE [LARGE SCALE GENOMIC DNA]</scope>
    <source>
        <strain evidence="1 2">HDW9B</strain>
    </source>
</reference>
<evidence type="ECO:0000313" key="1">
    <source>
        <dbReference type="EMBL" id="QIM17133.1"/>
    </source>
</evidence>
<dbReference type="Gene3D" id="2.60.40.1120">
    <property type="entry name" value="Carboxypeptidase-like, regulatory domain"/>
    <property type="match status" value="1"/>
</dbReference>
<keyword evidence="1" id="KW-0378">Hydrolase</keyword>
<protein>
    <submittedName>
        <fullName evidence="1">Carboxypeptidase regulatory-like domain-containing protein</fullName>
    </submittedName>
</protein>
<accession>A0A6G8FLH4</accession>
<dbReference type="AlphaFoldDB" id="A0A6G8FLH4"/>
<evidence type="ECO:0000313" key="2">
    <source>
        <dbReference type="Proteomes" id="UP000501387"/>
    </source>
</evidence>
<name>A0A6G8FLH4_9MICO</name>
<dbReference type="InterPro" id="IPR008969">
    <property type="entry name" value="CarboxyPept-like_regulatory"/>
</dbReference>
<dbReference type="EMBL" id="CP049934">
    <property type="protein sequence ID" value="QIM17133.1"/>
    <property type="molecule type" value="Genomic_DNA"/>
</dbReference>
<dbReference type="SUPFAM" id="SSF49464">
    <property type="entry name" value="Carboxypeptidase regulatory domain-like"/>
    <property type="match status" value="1"/>
</dbReference>
<dbReference type="KEGG" id="lins:G7067_13095"/>
<sequence>MELTSVPDAGYPNGLLPYGSSSVSNIDIGAADANGVDLRVREVLPVSVSGTVATSSGLPVAGATVTLTGPGGPFTVTTASNGSYTLDGTIGGSVSDSSGAAIPGVDINITGPQIAPTPRAAPSSPTLMASISSAICHRESMWSALPPRVAWRLKYPNGTLLSRQTANTSRAKILF</sequence>
<organism evidence="1 2">
    <name type="scientific">Leucobacter insecticola</name>
    <dbReference type="NCBI Taxonomy" id="2714934"/>
    <lineage>
        <taxon>Bacteria</taxon>
        <taxon>Bacillati</taxon>
        <taxon>Actinomycetota</taxon>
        <taxon>Actinomycetes</taxon>
        <taxon>Micrococcales</taxon>
        <taxon>Microbacteriaceae</taxon>
        <taxon>Leucobacter</taxon>
    </lineage>
</organism>
<keyword evidence="1" id="KW-0121">Carboxypeptidase</keyword>
<dbReference type="Proteomes" id="UP000501387">
    <property type="component" value="Chromosome"/>
</dbReference>
<dbReference type="GO" id="GO:0004180">
    <property type="term" value="F:carboxypeptidase activity"/>
    <property type="evidence" value="ECO:0007669"/>
    <property type="project" value="UniProtKB-KW"/>
</dbReference>
<keyword evidence="2" id="KW-1185">Reference proteome</keyword>
<keyword evidence="1" id="KW-0645">Protease</keyword>
<gene>
    <name evidence="1" type="ORF">G7067_13095</name>
</gene>
<dbReference type="RefSeq" id="WP_166325222.1">
    <property type="nucleotide sequence ID" value="NZ_CP049934.1"/>
</dbReference>
<proteinExistence type="predicted"/>